<keyword evidence="7 8" id="KW-0472">Membrane</keyword>
<keyword evidence="10" id="KW-1185">Reference proteome</keyword>
<evidence type="ECO:0000256" key="2">
    <source>
        <dbReference type="ARBA" id="ARBA00022448"/>
    </source>
</evidence>
<organism evidence="9 10">
    <name type="scientific">Palleronia abyssalis</name>
    <dbReference type="NCBI Taxonomy" id="1501240"/>
    <lineage>
        <taxon>Bacteria</taxon>
        <taxon>Pseudomonadati</taxon>
        <taxon>Pseudomonadota</taxon>
        <taxon>Alphaproteobacteria</taxon>
        <taxon>Rhodobacterales</taxon>
        <taxon>Roseobacteraceae</taxon>
        <taxon>Palleronia</taxon>
    </lineage>
</organism>
<keyword evidence="5 8" id="KW-0812">Transmembrane</keyword>
<feature type="transmembrane region" description="Helical" evidence="8">
    <location>
        <begin position="875"/>
        <end position="895"/>
    </location>
</feature>
<evidence type="ECO:0000256" key="5">
    <source>
        <dbReference type="ARBA" id="ARBA00022692"/>
    </source>
</evidence>
<feature type="transmembrane region" description="Helical" evidence="8">
    <location>
        <begin position="947"/>
        <end position="966"/>
    </location>
</feature>
<accession>A0A2R8BRZ3</accession>
<dbReference type="EMBL" id="ONZF01000001">
    <property type="protein sequence ID" value="SPJ22929.1"/>
    <property type="molecule type" value="Genomic_DNA"/>
</dbReference>
<feature type="transmembrane region" description="Helical" evidence="8">
    <location>
        <begin position="901"/>
        <end position="926"/>
    </location>
</feature>
<dbReference type="SUPFAM" id="SSF82714">
    <property type="entry name" value="Multidrug efflux transporter AcrB TolC docking domain, DN and DC subdomains"/>
    <property type="match status" value="2"/>
</dbReference>
<feature type="transmembrane region" description="Helical" evidence="8">
    <location>
        <begin position="430"/>
        <end position="450"/>
    </location>
</feature>
<feature type="transmembrane region" description="Helical" evidence="8">
    <location>
        <begin position="978"/>
        <end position="1001"/>
    </location>
</feature>
<keyword evidence="2" id="KW-0813">Transport</keyword>
<dbReference type="Gene3D" id="3.30.2090.10">
    <property type="entry name" value="Multidrug efflux transporter AcrB TolC docking domain, DN and DC subdomains"/>
    <property type="match status" value="2"/>
</dbReference>
<dbReference type="Proteomes" id="UP000244912">
    <property type="component" value="Unassembled WGS sequence"/>
</dbReference>
<dbReference type="SUPFAM" id="SSF82693">
    <property type="entry name" value="Multidrug efflux transporter AcrB pore domain, PN1, PN2, PC1 and PC2 subdomains"/>
    <property type="match status" value="3"/>
</dbReference>
<dbReference type="AlphaFoldDB" id="A0A2R8BRZ3"/>
<evidence type="ECO:0000256" key="4">
    <source>
        <dbReference type="ARBA" id="ARBA00022519"/>
    </source>
</evidence>
<dbReference type="PRINTS" id="PR00702">
    <property type="entry name" value="ACRIFLAVINRP"/>
</dbReference>
<dbReference type="Gene3D" id="3.30.70.1320">
    <property type="entry name" value="Multidrug efflux transporter AcrB pore domain like"/>
    <property type="match status" value="1"/>
</dbReference>
<evidence type="ECO:0000256" key="3">
    <source>
        <dbReference type="ARBA" id="ARBA00022475"/>
    </source>
</evidence>
<feature type="transmembrane region" description="Helical" evidence="8">
    <location>
        <begin position="359"/>
        <end position="379"/>
    </location>
</feature>
<feature type="transmembrane region" description="Helical" evidence="8">
    <location>
        <begin position="523"/>
        <end position="542"/>
    </location>
</feature>
<feature type="transmembrane region" description="Helical" evidence="8">
    <location>
        <begin position="462"/>
        <end position="489"/>
    </location>
</feature>
<dbReference type="OrthoDB" id="9807350at2"/>
<dbReference type="PANTHER" id="PTHR32063:SF14">
    <property type="entry name" value="BLL4319 PROTEIN"/>
    <property type="match status" value="1"/>
</dbReference>
<keyword evidence="4" id="KW-0997">Cell inner membrane</keyword>
<dbReference type="FunFam" id="1.20.1640.10:FF:000001">
    <property type="entry name" value="Efflux pump membrane transporter"/>
    <property type="match status" value="1"/>
</dbReference>
<dbReference type="PANTHER" id="PTHR32063">
    <property type="match status" value="1"/>
</dbReference>
<reference evidence="9 10" key="1">
    <citation type="submission" date="2018-03" db="EMBL/GenBank/DDBJ databases">
        <authorList>
            <person name="Keele B.F."/>
        </authorList>
    </citation>
    <scope>NUCLEOTIDE SEQUENCE [LARGE SCALE GENOMIC DNA]</scope>
    <source>
        <strain evidence="9 10">CECT 8504</strain>
    </source>
</reference>
<dbReference type="Gene3D" id="3.30.70.1430">
    <property type="entry name" value="Multidrug efflux transporter AcrB pore domain"/>
    <property type="match status" value="2"/>
</dbReference>
<dbReference type="Gene3D" id="3.30.70.1440">
    <property type="entry name" value="Multidrug efflux transporter AcrB pore domain"/>
    <property type="match status" value="1"/>
</dbReference>
<dbReference type="Pfam" id="PF00873">
    <property type="entry name" value="ACR_tran"/>
    <property type="match status" value="1"/>
</dbReference>
<evidence type="ECO:0000256" key="6">
    <source>
        <dbReference type="ARBA" id="ARBA00022989"/>
    </source>
</evidence>
<evidence type="ECO:0000256" key="8">
    <source>
        <dbReference type="SAM" id="Phobius"/>
    </source>
</evidence>
<gene>
    <name evidence="9" type="primary">bepE</name>
    <name evidence="9" type="ORF">PAA8504_00729</name>
</gene>
<dbReference type="Gene3D" id="1.20.1640.10">
    <property type="entry name" value="Multidrug efflux transporter AcrB transmembrane domain"/>
    <property type="match status" value="2"/>
</dbReference>
<name>A0A2R8BRZ3_9RHOB</name>
<dbReference type="GO" id="GO:0005886">
    <property type="term" value="C:plasma membrane"/>
    <property type="evidence" value="ECO:0007669"/>
    <property type="project" value="UniProtKB-SubCell"/>
</dbReference>
<evidence type="ECO:0000313" key="10">
    <source>
        <dbReference type="Proteomes" id="UP000244912"/>
    </source>
</evidence>
<dbReference type="InterPro" id="IPR001036">
    <property type="entry name" value="Acrflvin-R"/>
</dbReference>
<evidence type="ECO:0000256" key="7">
    <source>
        <dbReference type="ARBA" id="ARBA00023136"/>
    </source>
</evidence>
<comment type="subcellular location">
    <subcellularLocation>
        <location evidence="1">Cell inner membrane</location>
        <topology evidence="1">Multi-pass membrane protein</topology>
    </subcellularLocation>
</comment>
<feature type="transmembrane region" description="Helical" evidence="8">
    <location>
        <begin position="385"/>
        <end position="409"/>
    </location>
</feature>
<evidence type="ECO:0000313" key="9">
    <source>
        <dbReference type="EMBL" id="SPJ22929.1"/>
    </source>
</evidence>
<sequence length="1019" mass="108825">MTLPDLCVRRPVLATVMSILIVILGIAGLLRMPVRELPNTTSAEVTVSVPYTGAGPGVVDSELATVVEGAISTVAGIDRISTESELGGLRTVITFQQGRDIDQAASDVRAAVQSVAGDLPEEAEEPEIEKNDSQGDPIIWMTMTSDNMSASELTDYADRFVTDRLETLQGVAAVQIYGDRPYAMRVWLDPEAMASRGITANEIAEALRNNNLELPAGQLETDSRTYLLRTQTRLSDVSEFEDLIVADTENGRVTLRDVARVEIGTESDDSEFRSNGETAIGLGVLRQSSANTLSISSAVRDEVREIRDDLPGGTSLTITSDDANFIENSIRQVLTTLAISVAIVVAVIYLFLTSIRATIVPAVTIPIALLGACAGIAIVGFSINILTLFALILAIGLVVDDAIVVLENIERRVEEGDDLKEAARTGANQVFFAVVSTSITLIAVFVPLSFLQGEIGKLFREFGITLAIAVALSTFVALSLCPVIASLVLKHGMNEGRFAKIVQGITKRTSNGYRSLLTRAIQAPVLVCGIAAALTGVSWVLYQELPSQLTPEEDRGIFFVSVEAPAGSALGLTDAAVQQVEDLIAPYREDGVVTDVISIVGQYGETGSAFIVATMAPWGERDPGPRDVVNELRPAFGKITLASVRSFAPSGLDAGGSSGLEIIVTAPSFEDAADYSEQMANRLRESSDIVGVRRAYEVNTPGYDIGVNRALAREIGVDTRAISDAVRTFFASAEVTEFISRDRQYPVILQAPDDRRRATDDLRGLNVRTDAGELVPLDGLVTLERRASVRAFNRFNRQPSVEISASLAEGVDLGAAIQTVEDIASELPSQMQISYSGQAASFQETSGGMLTTFALALLVVFLVLAAQFESFIQPIVILLSVPLAVAGALMTLFVLGEAVNIYTQVGMVMLIGLMAKNGILIVEFANQLREQGKPVREAVIEASTVRLRPILMTVMSTVLGAVPLVMSSGAGAESRFSIGIVIIGGFLGASILTLFLTPVLYDLLQRDAPQEDTGKVQAS</sequence>
<dbReference type="InterPro" id="IPR027463">
    <property type="entry name" value="AcrB_DN_DC_subdom"/>
</dbReference>
<dbReference type="SUPFAM" id="SSF82866">
    <property type="entry name" value="Multidrug efflux transporter AcrB transmembrane domain"/>
    <property type="match status" value="2"/>
</dbReference>
<evidence type="ECO:0000256" key="1">
    <source>
        <dbReference type="ARBA" id="ARBA00004429"/>
    </source>
</evidence>
<keyword evidence="3" id="KW-1003">Cell membrane</keyword>
<feature type="transmembrane region" description="Helical" evidence="8">
    <location>
        <begin position="848"/>
        <end position="868"/>
    </location>
</feature>
<proteinExistence type="predicted"/>
<dbReference type="GO" id="GO:0042910">
    <property type="term" value="F:xenobiotic transmembrane transporter activity"/>
    <property type="evidence" value="ECO:0007669"/>
    <property type="project" value="TreeGrafter"/>
</dbReference>
<feature type="transmembrane region" description="Helical" evidence="8">
    <location>
        <begin position="12"/>
        <end position="30"/>
    </location>
</feature>
<protein>
    <submittedName>
        <fullName evidence="9">Efflux pump membrane transporter BepE</fullName>
    </submittedName>
</protein>
<dbReference type="RefSeq" id="WP_108892757.1">
    <property type="nucleotide sequence ID" value="NZ_ONZF01000001.1"/>
</dbReference>
<feature type="transmembrane region" description="Helical" evidence="8">
    <location>
        <begin position="333"/>
        <end position="352"/>
    </location>
</feature>
<keyword evidence="6 8" id="KW-1133">Transmembrane helix</keyword>